<dbReference type="InterPro" id="IPR036116">
    <property type="entry name" value="FN3_sf"/>
</dbReference>
<dbReference type="SUPFAM" id="SSF57997">
    <property type="entry name" value="Tropomyosin"/>
    <property type="match status" value="1"/>
</dbReference>
<keyword evidence="1" id="KW-0378">Hydrolase</keyword>
<keyword evidence="2" id="KW-0119">Carbohydrate metabolism</keyword>
<dbReference type="Gene3D" id="2.60.40.10">
    <property type="entry name" value="Immunoglobulins"/>
    <property type="match status" value="1"/>
</dbReference>
<keyword evidence="3" id="KW-0175">Coiled coil</keyword>
<evidence type="ECO:0000256" key="3">
    <source>
        <dbReference type="SAM" id="Coils"/>
    </source>
</evidence>
<feature type="domain" description="Fibronectin type-III" evidence="4">
    <location>
        <begin position="404"/>
        <end position="511"/>
    </location>
</feature>
<accession>A0A4P6DSB1</accession>
<dbReference type="PROSITE" id="PS50853">
    <property type="entry name" value="FN3"/>
    <property type="match status" value="1"/>
</dbReference>
<evidence type="ECO:0000313" key="5">
    <source>
        <dbReference type="EMBL" id="QAY32833.1"/>
    </source>
</evidence>
<evidence type="ECO:0000313" key="6">
    <source>
        <dbReference type="Proteomes" id="UP000293589"/>
    </source>
</evidence>
<gene>
    <name evidence="5" type="ORF">ESN35_04945</name>
</gene>
<dbReference type="SUPFAM" id="SSF49265">
    <property type="entry name" value="Fibronectin type III"/>
    <property type="match status" value="1"/>
</dbReference>
<proteinExistence type="predicted"/>
<dbReference type="Proteomes" id="UP000293589">
    <property type="component" value="Chromosome"/>
</dbReference>
<feature type="coiled-coil region" evidence="3">
    <location>
        <begin position="619"/>
        <end position="653"/>
    </location>
</feature>
<evidence type="ECO:0000256" key="2">
    <source>
        <dbReference type="ARBA" id="ARBA00023326"/>
    </source>
</evidence>
<protein>
    <recommendedName>
        <fullName evidence="4">Fibronectin type-III domain-containing protein</fullName>
    </recommendedName>
</protein>
<name>A0A4P6DSB1_9BIFI</name>
<keyword evidence="1" id="KW-0326">Glycosidase</keyword>
<dbReference type="Gene3D" id="1.20.1480.30">
    <property type="entry name" value="Designed four-helix bundle protein"/>
    <property type="match status" value="1"/>
</dbReference>
<sequence>MGRSLHIRLHAYAPDGTSLGMLPRPLGVDADFQHNDAGTLKVTYSRLALGGSILQRGLEQGLGVGFEVSDGGEWIEPYNARFVLTSRSRDAKDRSDTVTLNLMTYAWLLKKALLIDTSKLLADGDSKGKRPFYSANPGTIVKTMLDENRERGGVAQYVTAGFDTGKDSSGAAWSNVMTLYYDPGIDCFTALSNLAANGVCDWRTRGMTLNMWNADSAALCHDLSESIVIPLATQALESPEEETIEDLASHILVMGDGIDFTQDNNAAPTPWGKWELYSSQGGVSDEGTARLLMQSQLDQAARVRGQYTRSVLVTNVDALPLIDYHPGDWITAPTVSHGEKVRVQRVTISLSNQGLKAALILNDRLYDAQTRQAKRIQGITGGAVAGGAQGGRPAPAQDHRVPKAPEGLVLSSDAYLDSTGHARGLVSAVWGEVSQATDNTSIEIADYRVEWRYSDSDADAWMSAGVTSDERLSWSNLDCGRTVVVRVRAIPTYSDRNGEWSGEKSVTVASDVTPPSVPSVPKLSSETGIVSISWDGLPATGTGMDADFDHCEVGRGLTSRSLAVVSAAMTGRTQWVDTDVLPGAIWVYALRAVDHAGNKSAWSKTAQIEVVGAVSREQIDQIQSDLAENEKTLDQARKDIQANQSAISQTQQTVSQVKTDMSGVKTDLTGVKTDLTDVKTGLDKAQSDLTQVRTDLTEANKELDQVGKTASDAASKAQQAYTAATGAQKTADGLHNIFKGWQDPATMSGVTVKTGDFWYRTQQYWTTSQGEADDSPSLLANFYTYSEGEPDNSSSVLVPLESEVVEVLTWDGEQWNQFNLVASNVIASGSVIGDLIAANTITTDHLAAGSVTTDKLTSLAVTADKLAANSVTAGKIAALAVTADKLAANSVTAGKIAANAVTAGTIAAGAVTTDKLAALSVTAAKIAALTITGDKIAANAINADKLAANAVTADKLAANSVNASKIVSGAITADKLAANSVTAVAIAAGSITTDKIKAGQFSGYVFTGAIYQSSTAEDTGFKLRDSGLDMWDSDHNHTVHLDGNGETNVVTGRFKTAFDGARIEFSTATVDDPQMGEIYTGAIDFHDSEGLVGQLYATSSGSGMGLIKIQPAGSQIAQMTVQRYGSSLTSEVGTTISANDGTGKTASVGANVLPNPSIAMTGALGKNGTFSWFQWKALNAGFGVHSYAHGTVNAMPLRYGRYYAWANADCGCSGIVAHVENTGGTSGWGVTFFNCDVSAAGGDIYCMTMGINAS</sequence>
<keyword evidence="2" id="KW-0624">Polysaccharide degradation</keyword>
<organism evidence="5 6">
    <name type="scientific">Bifidobacterium pullorum subsp. gallinarum</name>
    <dbReference type="NCBI Taxonomy" id="78344"/>
    <lineage>
        <taxon>Bacteria</taxon>
        <taxon>Bacillati</taxon>
        <taxon>Actinomycetota</taxon>
        <taxon>Actinomycetes</taxon>
        <taxon>Bifidobacteriales</taxon>
        <taxon>Bifidobacteriaceae</taxon>
        <taxon>Bifidobacterium</taxon>
    </lineage>
</organism>
<dbReference type="KEGG" id="bgx:ESN35_04945"/>
<dbReference type="EMBL" id="CP035464">
    <property type="protein sequence ID" value="QAY32833.1"/>
    <property type="molecule type" value="Genomic_DNA"/>
</dbReference>
<dbReference type="AlphaFoldDB" id="A0A4P6DSB1"/>
<evidence type="ECO:0000259" key="4">
    <source>
        <dbReference type="PROSITE" id="PS50853"/>
    </source>
</evidence>
<dbReference type="GO" id="GO:0016798">
    <property type="term" value="F:hydrolase activity, acting on glycosyl bonds"/>
    <property type="evidence" value="ECO:0007669"/>
    <property type="project" value="UniProtKB-KW"/>
</dbReference>
<dbReference type="InterPro" id="IPR013783">
    <property type="entry name" value="Ig-like_fold"/>
</dbReference>
<dbReference type="GO" id="GO:0000272">
    <property type="term" value="P:polysaccharide catabolic process"/>
    <property type="evidence" value="ECO:0007669"/>
    <property type="project" value="UniProtKB-KW"/>
</dbReference>
<dbReference type="InterPro" id="IPR003961">
    <property type="entry name" value="FN3_dom"/>
</dbReference>
<dbReference type="RefSeq" id="WP_129237283.1">
    <property type="nucleotide sequence ID" value="NZ_CP035464.1"/>
</dbReference>
<reference evidence="5 6" key="1">
    <citation type="submission" date="2019-01" db="EMBL/GenBank/DDBJ databases">
        <title>Complete genome sequence of Bifidobacterium gallinarum CACC 514.</title>
        <authorList>
            <person name="Jung M."/>
        </authorList>
    </citation>
    <scope>NUCLEOTIDE SEQUENCE [LARGE SCALE GENOMIC DNA]</scope>
    <source>
        <strain evidence="5 6">CACC 514</strain>
    </source>
</reference>
<evidence type="ECO:0000256" key="1">
    <source>
        <dbReference type="ARBA" id="ARBA00023295"/>
    </source>
</evidence>